<dbReference type="AlphaFoldDB" id="A0A6I4TWV8"/>
<evidence type="ECO:0000256" key="1">
    <source>
        <dbReference type="ARBA" id="ARBA00006464"/>
    </source>
</evidence>
<proteinExistence type="inferred from homology"/>
<dbReference type="EMBL" id="WTYJ01000001">
    <property type="protein sequence ID" value="MXO99118.1"/>
    <property type="molecule type" value="Genomic_DNA"/>
</dbReference>
<dbReference type="PANTHER" id="PTHR30576">
    <property type="entry name" value="COLANIC BIOSYNTHESIS UDP-GLUCOSE LIPID CARRIER TRANSFERASE"/>
    <property type="match status" value="1"/>
</dbReference>
<feature type="transmembrane region" description="Helical" evidence="3">
    <location>
        <begin position="98"/>
        <end position="118"/>
    </location>
</feature>
<evidence type="ECO:0000256" key="2">
    <source>
        <dbReference type="ARBA" id="ARBA00023169"/>
    </source>
</evidence>
<reference evidence="5 6" key="1">
    <citation type="submission" date="2019-12" db="EMBL/GenBank/DDBJ databases">
        <title>Genomic-based taxomic classification of the family Erythrobacteraceae.</title>
        <authorList>
            <person name="Xu L."/>
        </authorList>
    </citation>
    <scope>NUCLEOTIDE SEQUENCE [LARGE SCALE GENOMIC DNA]</scope>
    <source>
        <strain evidence="5 6">S36</strain>
    </source>
</reference>
<keyword evidence="3" id="KW-1133">Transmembrane helix</keyword>
<dbReference type="GO" id="GO:0000271">
    <property type="term" value="P:polysaccharide biosynthetic process"/>
    <property type="evidence" value="ECO:0007669"/>
    <property type="project" value="UniProtKB-KW"/>
</dbReference>
<feature type="transmembrane region" description="Helical" evidence="3">
    <location>
        <begin position="59"/>
        <end position="77"/>
    </location>
</feature>
<keyword evidence="6" id="KW-1185">Reference proteome</keyword>
<feature type="transmembrane region" description="Helical" evidence="3">
    <location>
        <begin position="276"/>
        <end position="297"/>
    </location>
</feature>
<evidence type="ECO:0000313" key="5">
    <source>
        <dbReference type="EMBL" id="MXO99118.1"/>
    </source>
</evidence>
<comment type="caution">
    <text evidence="5">The sequence shown here is derived from an EMBL/GenBank/DDBJ whole genome shotgun (WGS) entry which is preliminary data.</text>
</comment>
<evidence type="ECO:0000259" key="4">
    <source>
        <dbReference type="Pfam" id="PF02397"/>
    </source>
</evidence>
<dbReference type="OrthoDB" id="9808602at2"/>
<dbReference type="Pfam" id="PF02397">
    <property type="entry name" value="Bac_transf"/>
    <property type="match status" value="1"/>
</dbReference>
<keyword evidence="2" id="KW-0270">Exopolysaccharide synthesis</keyword>
<evidence type="ECO:0000313" key="6">
    <source>
        <dbReference type="Proteomes" id="UP000469430"/>
    </source>
</evidence>
<feature type="transmembrane region" description="Helical" evidence="3">
    <location>
        <begin position="124"/>
        <end position="144"/>
    </location>
</feature>
<feature type="domain" description="Bacterial sugar transferase" evidence="4">
    <location>
        <begin position="271"/>
        <end position="459"/>
    </location>
</feature>
<gene>
    <name evidence="5" type="ORF">GRI97_08965</name>
</gene>
<dbReference type="RefSeq" id="WP_161390694.1">
    <property type="nucleotide sequence ID" value="NZ_JBHSCP010000001.1"/>
</dbReference>
<protein>
    <submittedName>
        <fullName evidence="5">Sugar transferase</fullName>
    </submittedName>
</protein>
<feature type="transmembrane region" description="Helical" evidence="3">
    <location>
        <begin position="30"/>
        <end position="53"/>
    </location>
</feature>
<dbReference type="Proteomes" id="UP000469430">
    <property type="component" value="Unassembled WGS sequence"/>
</dbReference>
<organism evidence="5 6">
    <name type="scientific">Croceibacterium xixiisoli</name>
    <dbReference type="NCBI Taxonomy" id="1476466"/>
    <lineage>
        <taxon>Bacteria</taxon>
        <taxon>Pseudomonadati</taxon>
        <taxon>Pseudomonadota</taxon>
        <taxon>Alphaproteobacteria</taxon>
        <taxon>Sphingomonadales</taxon>
        <taxon>Erythrobacteraceae</taxon>
        <taxon>Croceibacterium</taxon>
    </lineage>
</organism>
<accession>A0A6I4TWV8</accession>
<comment type="similarity">
    <text evidence="1">Belongs to the bacterial sugar transferase family.</text>
</comment>
<sequence>MLQIPRDISSPTVEHTTSELMTKRSRRRKLLMALVALDAAAICVAFLIAAILHHVIEKWHWVGMVAAIVPVYLAFAANSKAYSGRVFGNQRLGISRCVSALISAFGIVVLIAFLFKVSDNFSRVNFALGAVLAMFLLALVRLVFLRFLHRLFAGDPYCVVLIVDGSIPLPKGRFAATVDANDWLIGDGSVDMPALYDRLGSLLGQADRVVVACAPDRREQLVHALKGANVLAEVLTPELGGLAPLSVDRSGNVPTLVVSIGPLSPFDEFLKRSFDLIVSFLAIIALSPIMIGAAIAVKFSSKGPVLFVQQRIGHGNRVFRMLKFRSMRTEVADAKADRLVTRDDDRVTAVGRFIRKTSIDELPQLFNVLLGHMSIVGPRPHAPGAKAASKLYWEVDSRYWYRHAVKPGLTGLAQVRGWRGNTVCESDLTNRLQADLEYLHGWSLMRDMSILARTCQVVMSRNAY</sequence>
<name>A0A6I4TWV8_9SPHN</name>
<dbReference type="PANTHER" id="PTHR30576:SF0">
    <property type="entry name" value="UNDECAPRENYL-PHOSPHATE N-ACETYLGALACTOSAMINYL 1-PHOSPHATE TRANSFERASE-RELATED"/>
    <property type="match status" value="1"/>
</dbReference>
<dbReference type="GO" id="GO:0016780">
    <property type="term" value="F:phosphotransferase activity, for other substituted phosphate groups"/>
    <property type="evidence" value="ECO:0007669"/>
    <property type="project" value="TreeGrafter"/>
</dbReference>
<dbReference type="InterPro" id="IPR003362">
    <property type="entry name" value="Bact_transf"/>
</dbReference>
<evidence type="ECO:0000256" key="3">
    <source>
        <dbReference type="SAM" id="Phobius"/>
    </source>
</evidence>
<keyword evidence="3" id="KW-0812">Transmembrane</keyword>
<keyword evidence="3" id="KW-0472">Membrane</keyword>
<keyword evidence="5" id="KW-0808">Transferase</keyword>